<evidence type="ECO:0000259" key="5">
    <source>
        <dbReference type="PROSITE" id="PS50110"/>
    </source>
</evidence>
<dbReference type="Gene3D" id="3.40.50.2300">
    <property type="match status" value="1"/>
</dbReference>
<evidence type="ECO:0000313" key="7">
    <source>
        <dbReference type="Proteomes" id="UP000002892"/>
    </source>
</evidence>
<dbReference type="HOGENOM" id="CLU_000445_69_17_9"/>
<evidence type="ECO:0000256" key="4">
    <source>
        <dbReference type="PROSITE-ProRule" id="PRU00169"/>
    </source>
</evidence>
<feature type="modified residue" description="4-aspartylphosphate" evidence="4">
    <location>
        <position position="54"/>
    </location>
</feature>
<dbReference type="RefSeq" id="WP_014826182.1">
    <property type="nucleotide sequence ID" value="NC_018068.1"/>
</dbReference>
<feature type="domain" description="Response regulatory" evidence="5">
    <location>
        <begin position="4"/>
        <end position="119"/>
    </location>
</feature>
<comment type="function">
    <text evidence="3">May play the central regulatory role in sporulation. It may be an element of the effector pathway responsible for the activation of sporulation genes in response to nutritional stress. Spo0A may act in concert with spo0H (a sigma factor) to control the expression of some genes that are critical to the sporulation process.</text>
</comment>
<dbReference type="InterPro" id="IPR001789">
    <property type="entry name" value="Sig_transdc_resp-reg_receiver"/>
</dbReference>
<keyword evidence="2 4" id="KW-0597">Phosphoprotein</keyword>
<dbReference type="AlphaFoldDB" id="I4D301"/>
<name>I4D301_DESAJ</name>
<accession>I4D301</accession>
<evidence type="ECO:0000256" key="2">
    <source>
        <dbReference type="ARBA" id="ARBA00022553"/>
    </source>
</evidence>
<reference evidence="6 7" key="1">
    <citation type="journal article" date="2012" name="J. Bacteriol.">
        <title>Complete genome sequences of Desulfosporosinus orientis DSM765T, Desulfosporosinus youngiae DSM17734T, Desulfosporosinus meridiei DSM13257T, and Desulfosporosinus acidiphilus DSM22704T.</title>
        <authorList>
            <person name="Pester M."/>
            <person name="Brambilla E."/>
            <person name="Alazard D."/>
            <person name="Rattei T."/>
            <person name="Weinmaier T."/>
            <person name="Han J."/>
            <person name="Lucas S."/>
            <person name="Lapidus A."/>
            <person name="Cheng J.F."/>
            <person name="Goodwin L."/>
            <person name="Pitluck S."/>
            <person name="Peters L."/>
            <person name="Ovchinnikova G."/>
            <person name="Teshima H."/>
            <person name="Detter J.C."/>
            <person name="Han C.S."/>
            <person name="Tapia R."/>
            <person name="Land M.L."/>
            <person name="Hauser L."/>
            <person name="Kyrpides N.C."/>
            <person name="Ivanova N.N."/>
            <person name="Pagani I."/>
            <person name="Huntmann M."/>
            <person name="Wei C.L."/>
            <person name="Davenport K.W."/>
            <person name="Daligault H."/>
            <person name="Chain P.S."/>
            <person name="Chen A."/>
            <person name="Mavromatis K."/>
            <person name="Markowitz V."/>
            <person name="Szeto E."/>
            <person name="Mikhailova N."/>
            <person name="Pati A."/>
            <person name="Wagner M."/>
            <person name="Woyke T."/>
            <person name="Ollivier B."/>
            <person name="Klenk H.P."/>
            <person name="Spring S."/>
            <person name="Loy A."/>
        </authorList>
    </citation>
    <scope>NUCLEOTIDE SEQUENCE [LARGE SCALE GENOMIC DNA]</scope>
    <source>
        <strain evidence="7">DSM 22704 / JCM 16185 / SJ4</strain>
    </source>
</reference>
<dbReference type="SMART" id="SM00448">
    <property type="entry name" value="REC"/>
    <property type="match status" value="1"/>
</dbReference>
<dbReference type="PANTHER" id="PTHR44591:SF3">
    <property type="entry name" value="RESPONSE REGULATORY DOMAIN-CONTAINING PROTEIN"/>
    <property type="match status" value="1"/>
</dbReference>
<protein>
    <recommendedName>
        <fullName evidence="1">Stage 0 sporulation protein A homolog</fullName>
    </recommendedName>
</protein>
<organism evidence="6 7">
    <name type="scientific">Desulfosporosinus acidiphilus (strain DSM 22704 / JCM 16185 / SJ4)</name>
    <dbReference type="NCBI Taxonomy" id="646529"/>
    <lineage>
        <taxon>Bacteria</taxon>
        <taxon>Bacillati</taxon>
        <taxon>Bacillota</taxon>
        <taxon>Clostridia</taxon>
        <taxon>Eubacteriales</taxon>
        <taxon>Desulfitobacteriaceae</taxon>
        <taxon>Desulfosporosinus</taxon>
    </lineage>
</organism>
<keyword evidence="7" id="KW-1185">Reference proteome</keyword>
<dbReference type="EMBL" id="CP003639">
    <property type="protein sequence ID" value="AFM40175.1"/>
    <property type="molecule type" value="Genomic_DNA"/>
</dbReference>
<dbReference type="PROSITE" id="PS50110">
    <property type="entry name" value="RESPONSE_REGULATORY"/>
    <property type="match status" value="1"/>
</dbReference>
<keyword evidence="6" id="KW-0238">DNA-binding</keyword>
<dbReference type="OrthoDB" id="9808843at2"/>
<dbReference type="InterPro" id="IPR011006">
    <property type="entry name" value="CheY-like_superfamily"/>
</dbReference>
<dbReference type="GO" id="GO:0003677">
    <property type="term" value="F:DNA binding"/>
    <property type="evidence" value="ECO:0007669"/>
    <property type="project" value="UniProtKB-KW"/>
</dbReference>
<evidence type="ECO:0000256" key="3">
    <source>
        <dbReference type="ARBA" id="ARBA00024867"/>
    </source>
</evidence>
<dbReference type="Pfam" id="PF00072">
    <property type="entry name" value="Response_reg"/>
    <property type="match status" value="1"/>
</dbReference>
<proteinExistence type="predicted"/>
<dbReference type="Proteomes" id="UP000002892">
    <property type="component" value="Chromosome"/>
</dbReference>
<dbReference type="STRING" id="646529.Desaci_1138"/>
<dbReference type="InterPro" id="IPR050595">
    <property type="entry name" value="Bact_response_regulator"/>
</dbReference>
<dbReference type="KEGG" id="dai:Desaci_1138"/>
<gene>
    <name evidence="6" type="ordered locus">Desaci_1138</name>
</gene>
<sequence>MSQYILVVDDQFAVRLFIQKALEESGYQVKAVASGSECLSLATSVPRPALILLDQSMPGMTGLQVLAQLVQDERAKHIPVIMISAEDDFEDAARSLGVRDLLSKPLDLDYFLETVEATLKRENLRNVNANCFPNQEVIAE</sequence>
<evidence type="ECO:0000256" key="1">
    <source>
        <dbReference type="ARBA" id="ARBA00018672"/>
    </source>
</evidence>
<dbReference type="PANTHER" id="PTHR44591">
    <property type="entry name" value="STRESS RESPONSE REGULATOR PROTEIN 1"/>
    <property type="match status" value="1"/>
</dbReference>
<dbReference type="GO" id="GO:0000160">
    <property type="term" value="P:phosphorelay signal transduction system"/>
    <property type="evidence" value="ECO:0007669"/>
    <property type="project" value="InterPro"/>
</dbReference>
<dbReference type="SUPFAM" id="SSF52172">
    <property type="entry name" value="CheY-like"/>
    <property type="match status" value="1"/>
</dbReference>
<dbReference type="CDD" id="cd00156">
    <property type="entry name" value="REC"/>
    <property type="match status" value="1"/>
</dbReference>
<dbReference type="eggNOG" id="COG0745">
    <property type="taxonomic scope" value="Bacteria"/>
</dbReference>
<evidence type="ECO:0000313" key="6">
    <source>
        <dbReference type="EMBL" id="AFM40175.1"/>
    </source>
</evidence>